<keyword evidence="1" id="KW-0812">Transmembrane</keyword>
<evidence type="ECO:0008006" key="4">
    <source>
        <dbReference type="Google" id="ProtNLM"/>
    </source>
</evidence>
<feature type="transmembrane region" description="Helical" evidence="1">
    <location>
        <begin position="51"/>
        <end position="71"/>
    </location>
</feature>
<evidence type="ECO:0000256" key="1">
    <source>
        <dbReference type="SAM" id="Phobius"/>
    </source>
</evidence>
<keyword evidence="1" id="KW-0472">Membrane</keyword>
<evidence type="ECO:0000313" key="2">
    <source>
        <dbReference type="EMBL" id="PIZ86295.1"/>
    </source>
</evidence>
<dbReference type="InterPro" id="IPR036138">
    <property type="entry name" value="PBP_dimer_sf"/>
</dbReference>
<organism evidence="2 3">
    <name type="scientific">Candidatus Nomurabacteria bacterium CG_4_10_14_0_2_um_filter_33_9</name>
    <dbReference type="NCBI Taxonomy" id="1974728"/>
    <lineage>
        <taxon>Bacteria</taxon>
        <taxon>Candidatus Nomuraibacteriota</taxon>
    </lineage>
</organism>
<gene>
    <name evidence="2" type="ORF">COX94_00485</name>
</gene>
<dbReference type="EMBL" id="PFOX01000009">
    <property type="protein sequence ID" value="PIZ86295.1"/>
    <property type="molecule type" value="Genomic_DNA"/>
</dbReference>
<evidence type="ECO:0000313" key="3">
    <source>
        <dbReference type="Proteomes" id="UP000229132"/>
    </source>
</evidence>
<dbReference type="Proteomes" id="UP000229132">
    <property type="component" value="Unassembled WGS sequence"/>
</dbReference>
<sequence>MIRKILIKQKIKDANFFVEPDEIFLDSKNLQNFDLQQFEGRIEKPISKKTILFIGIFFLLFLGMFSSRLGYLQIQKGEAYLDRSKNNTLEKQIIFSNRGIIYDRNKIELAWNKEGEELSTTIRTYLSPG</sequence>
<name>A0A2J0MEI3_9BACT</name>
<reference evidence="3" key="1">
    <citation type="submission" date="2017-09" db="EMBL/GenBank/DDBJ databases">
        <title>Depth-based differentiation of microbial function through sediment-hosted aquifers and enrichment of novel symbionts in the deep terrestrial subsurface.</title>
        <authorList>
            <person name="Probst A.J."/>
            <person name="Ladd B."/>
            <person name="Jarett J.K."/>
            <person name="Geller-Mcgrath D.E."/>
            <person name="Sieber C.M.K."/>
            <person name="Emerson J.B."/>
            <person name="Anantharaman K."/>
            <person name="Thomas B.C."/>
            <person name="Malmstrom R."/>
            <person name="Stieglmeier M."/>
            <person name="Klingl A."/>
            <person name="Woyke T."/>
            <person name="Ryan C.M."/>
            <person name="Banfield J.F."/>
        </authorList>
    </citation>
    <scope>NUCLEOTIDE SEQUENCE [LARGE SCALE GENOMIC DNA]</scope>
</reference>
<dbReference type="SUPFAM" id="SSF56519">
    <property type="entry name" value="Penicillin binding protein dimerisation domain"/>
    <property type="match status" value="1"/>
</dbReference>
<proteinExistence type="predicted"/>
<dbReference type="Gene3D" id="3.90.1310.10">
    <property type="entry name" value="Penicillin-binding protein 2a (Domain 2)"/>
    <property type="match status" value="1"/>
</dbReference>
<protein>
    <recommendedName>
        <fullName evidence="4">Penicillin-binding protein dimerisation domain-containing protein</fullName>
    </recommendedName>
</protein>
<comment type="caution">
    <text evidence="2">The sequence shown here is derived from an EMBL/GenBank/DDBJ whole genome shotgun (WGS) entry which is preliminary data.</text>
</comment>
<feature type="non-terminal residue" evidence="2">
    <location>
        <position position="129"/>
    </location>
</feature>
<dbReference type="AlphaFoldDB" id="A0A2J0MEI3"/>
<keyword evidence="1" id="KW-1133">Transmembrane helix</keyword>
<dbReference type="GO" id="GO:0008658">
    <property type="term" value="F:penicillin binding"/>
    <property type="evidence" value="ECO:0007669"/>
    <property type="project" value="InterPro"/>
</dbReference>
<accession>A0A2J0MEI3</accession>